<gene>
    <name evidence="1" type="ORF">GCM10010466_15220</name>
</gene>
<comment type="caution">
    <text evidence="1">The sequence shown here is derived from an EMBL/GenBank/DDBJ whole genome shotgun (WGS) entry which is preliminary data.</text>
</comment>
<evidence type="ECO:0000313" key="2">
    <source>
        <dbReference type="Proteomes" id="UP001500320"/>
    </source>
</evidence>
<keyword evidence="2" id="KW-1185">Reference proteome</keyword>
<dbReference type="EMBL" id="BAAAUT010000009">
    <property type="protein sequence ID" value="GAA3125295.1"/>
    <property type="molecule type" value="Genomic_DNA"/>
</dbReference>
<name>A0ABP6MT82_9ACTN</name>
<sequence length="85" mass="9074">MTGPGPGIGPVTGFGGVPPAVRVVIGGCPRRSVRPAAREGSEAAARRFASDACRHHEGGERRPWEIRTRVYFGDHAKLSRLNVQA</sequence>
<proteinExistence type="predicted"/>
<organism evidence="1 2">
    <name type="scientific">Planomonospora alba</name>
    <dbReference type="NCBI Taxonomy" id="161354"/>
    <lineage>
        <taxon>Bacteria</taxon>
        <taxon>Bacillati</taxon>
        <taxon>Actinomycetota</taxon>
        <taxon>Actinomycetes</taxon>
        <taxon>Streptosporangiales</taxon>
        <taxon>Streptosporangiaceae</taxon>
        <taxon>Planomonospora</taxon>
    </lineage>
</organism>
<reference evidence="2" key="1">
    <citation type="journal article" date="2019" name="Int. J. Syst. Evol. Microbiol.">
        <title>The Global Catalogue of Microorganisms (GCM) 10K type strain sequencing project: providing services to taxonomists for standard genome sequencing and annotation.</title>
        <authorList>
            <consortium name="The Broad Institute Genomics Platform"/>
            <consortium name="The Broad Institute Genome Sequencing Center for Infectious Disease"/>
            <person name="Wu L."/>
            <person name="Ma J."/>
        </authorList>
    </citation>
    <scope>NUCLEOTIDE SEQUENCE [LARGE SCALE GENOMIC DNA]</scope>
    <source>
        <strain evidence="2">JCM 9373</strain>
    </source>
</reference>
<dbReference type="Proteomes" id="UP001500320">
    <property type="component" value="Unassembled WGS sequence"/>
</dbReference>
<protein>
    <submittedName>
        <fullName evidence="1">Uncharacterized protein</fullName>
    </submittedName>
</protein>
<evidence type="ECO:0000313" key="1">
    <source>
        <dbReference type="EMBL" id="GAA3125295.1"/>
    </source>
</evidence>
<accession>A0ABP6MT82</accession>